<accession>A0A1G7A3Q4</accession>
<keyword evidence="1" id="KW-1133">Transmembrane helix</keyword>
<evidence type="ECO:0000313" key="3">
    <source>
        <dbReference type="Proteomes" id="UP000199412"/>
    </source>
</evidence>
<sequence length="62" mass="6535">MMQDIGTALGLVLVIEGLLYALLAAPMKALIRAALDMPDAQLRISGVLTIALGVFVVWLARG</sequence>
<name>A0A1G7A3Q4_9PROT</name>
<keyword evidence="1" id="KW-0812">Transmembrane</keyword>
<protein>
    <recommendedName>
        <fullName evidence="4">DUF2065 domain-containing protein</fullName>
    </recommendedName>
</protein>
<dbReference type="STRING" id="69960.SAMN05421720_103155"/>
<organism evidence="2 3">
    <name type="scientific">Rhodospira trueperi</name>
    <dbReference type="NCBI Taxonomy" id="69960"/>
    <lineage>
        <taxon>Bacteria</taxon>
        <taxon>Pseudomonadati</taxon>
        <taxon>Pseudomonadota</taxon>
        <taxon>Alphaproteobacteria</taxon>
        <taxon>Rhodospirillales</taxon>
        <taxon>Rhodospirillaceae</taxon>
        <taxon>Rhodospira</taxon>
    </lineage>
</organism>
<dbReference type="PANTHER" id="PTHR38602:SF1">
    <property type="entry name" value="INNER MEMBRANE PROTEIN"/>
    <property type="match status" value="1"/>
</dbReference>
<evidence type="ECO:0008006" key="4">
    <source>
        <dbReference type="Google" id="ProtNLM"/>
    </source>
</evidence>
<dbReference type="AlphaFoldDB" id="A0A1G7A3Q4"/>
<keyword evidence="3" id="KW-1185">Reference proteome</keyword>
<evidence type="ECO:0000256" key="1">
    <source>
        <dbReference type="SAM" id="Phobius"/>
    </source>
</evidence>
<dbReference type="EMBL" id="FNAP01000003">
    <property type="protein sequence ID" value="SDE09263.1"/>
    <property type="molecule type" value="Genomic_DNA"/>
</dbReference>
<dbReference type="InterPro" id="IPR019201">
    <property type="entry name" value="DUF2065"/>
</dbReference>
<proteinExistence type="predicted"/>
<gene>
    <name evidence="2" type="ORF">SAMN05421720_103155</name>
</gene>
<dbReference type="PANTHER" id="PTHR38602">
    <property type="entry name" value="INNER MEMBRANE PROTEIN-RELATED"/>
    <property type="match status" value="1"/>
</dbReference>
<evidence type="ECO:0000313" key="2">
    <source>
        <dbReference type="EMBL" id="SDE09263.1"/>
    </source>
</evidence>
<dbReference type="Proteomes" id="UP000199412">
    <property type="component" value="Unassembled WGS sequence"/>
</dbReference>
<dbReference type="Pfam" id="PF09838">
    <property type="entry name" value="DUF2065"/>
    <property type="match status" value="1"/>
</dbReference>
<reference evidence="2 3" key="1">
    <citation type="submission" date="2016-10" db="EMBL/GenBank/DDBJ databases">
        <authorList>
            <person name="de Groot N.N."/>
        </authorList>
    </citation>
    <scope>NUCLEOTIDE SEQUENCE [LARGE SCALE GENOMIC DNA]</scope>
    <source>
        <strain evidence="2 3">ATCC 700224</strain>
    </source>
</reference>
<dbReference type="RefSeq" id="WP_245699101.1">
    <property type="nucleotide sequence ID" value="NZ_FNAP01000003.1"/>
</dbReference>
<feature type="transmembrane region" description="Helical" evidence="1">
    <location>
        <begin position="40"/>
        <end position="60"/>
    </location>
</feature>
<keyword evidence="1" id="KW-0472">Membrane</keyword>